<dbReference type="PANTHER" id="PTHR38776">
    <property type="entry name" value="MLTA-INTERACTING PROTEIN-RELATED"/>
    <property type="match status" value="1"/>
</dbReference>
<evidence type="ECO:0000256" key="2">
    <source>
        <dbReference type="ARBA" id="ARBA00005722"/>
    </source>
</evidence>
<name>A0ABX3TW84_9GAMM</name>
<proteinExistence type="inferred from homology"/>
<dbReference type="InterPro" id="IPR010583">
    <property type="entry name" value="MipA"/>
</dbReference>
<dbReference type="PANTHER" id="PTHR38776:SF1">
    <property type="entry name" value="MLTA-INTERACTING PROTEIN-RELATED"/>
    <property type="match status" value="1"/>
</dbReference>
<comment type="subcellular location">
    <subcellularLocation>
        <location evidence="1">Cell outer membrane</location>
    </subcellularLocation>
</comment>
<keyword evidence="4" id="KW-0472">Membrane</keyword>
<dbReference type="Pfam" id="PF06629">
    <property type="entry name" value="MipA"/>
    <property type="match status" value="1"/>
</dbReference>
<evidence type="ECO:0000256" key="4">
    <source>
        <dbReference type="ARBA" id="ARBA00023136"/>
    </source>
</evidence>
<comment type="similarity">
    <text evidence="2">Belongs to the MipA/OmpV family.</text>
</comment>
<evidence type="ECO:0000256" key="6">
    <source>
        <dbReference type="SAM" id="SignalP"/>
    </source>
</evidence>
<evidence type="ECO:0000256" key="5">
    <source>
        <dbReference type="ARBA" id="ARBA00023237"/>
    </source>
</evidence>
<feature type="chain" id="PRO_5047269535" evidence="6">
    <location>
        <begin position="21"/>
        <end position="261"/>
    </location>
</feature>
<keyword evidence="5" id="KW-0998">Cell outer membrane</keyword>
<accession>A0ABX3TW84</accession>
<evidence type="ECO:0000256" key="1">
    <source>
        <dbReference type="ARBA" id="ARBA00004442"/>
    </source>
</evidence>
<evidence type="ECO:0000313" key="8">
    <source>
        <dbReference type="Proteomes" id="UP000192722"/>
    </source>
</evidence>
<organism evidence="7 8">
    <name type="scientific">Rouxiella silvae</name>
    <dbReference type="NCBI Taxonomy" id="1646373"/>
    <lineage>
        <taxon>Bacteria</taxon>
        <taxon>Pseudomonadati</taxon>
        <taxon>Pseudomonadota</taxon>
        <taxon>Gammaproteobacteria</taxon>
        <taxon>Enterobacterales</taxon>
        <taxon>Yersiniaceae</taxon>
        <taxon>Rouxiella</taxon>
    </lineage>
</organism>
<comment type="caution">
    <text evidence="7">The sequence shown here is derived from an EMBL/GenBank/DDBJ whole genome shotgun (WGS) entry which is preliminary data.</text>
</comment>
<keyword evidence="8" id="KW-1185">Reference proteome</keyword>
<dbReference type="EMBL" id="MRWD01000057">
    <property type="protein sequence ID" value="ORJ19473.1"/>
    <property type="molecule type" value="Genomic_DNA"/>
</dbReference>
<gene>
    <name evidence="7" type="ORF">BS639_19795</name>
</gene>
<evidence type="ECO:0000313" key="7">
    <source>
        <dbReference type="EMBL" id="ORJ19473.1"/>
    </source>
</evidence>
<protein>
    <submittedName>
        <fullName evidence="7">MltA-interacting MipA family protein</fullName>
    </submittedName>
</protein>
<dbReference type="RefSeq" id="WP_084984101.1">
    <property type="nucleotide sequence ID" value="NZ_CBCSCF010000003.1"/>
</dbReference>
<reference evidence="7 8" key="1">
    <citation type="journal article" date="2017" name="Int. J. Syst. Evol. Microbiol.">
        <title>Rouxiella badensis sp. nov. and Rouxiella silvae sp. nov. isolated from peat bog soil in Germany and emendation of the genus description.</title>
        <authorList>
            <person name="Le Fleche-Mateos A."/>
            <person name="Kugler J.H."/>
            <person name="Hansen S.H."/>
            <person name="Syldatk C."/>
            <person name="Hausmann R."/>
            <person name="Lomprez F."/>
            <person name="Vandenbogaert M."/>
            <person name="Manuguerra J.C."/>
            <person name="Grimont P.A."/>
        </authorList>
    </citation>
    <scope>NUCLEOTIDE SEQUENCE [LARGE SCALE GENOMIC DNA]</scope>
    <source>
        <strain evidence="7 8">213</strain>
    </source>
</reference>
<feature type="signal peptide" evidence="6">
    <location>
        <begin position="1"/>
        <end position="20"/>
    </location>
</feature>
<evidence type="ECO:0000256" key="3">
    <source>
        <dbReference type="ARBA" id="ARBA00022729"/>
    </source>
</evidence>
<dbReference type="Proteomes" id="UP000192722">
    <property type="component" value="Unassembled WGS sequence"/>
</dbReference>
<keyword evidence="3 6" id="KW-0732">Signal</keyword>
<sequence length="261" mass="28643">MIARKLLYMTCFSLTGAATAAWGDTNSPPLQSLTVGIGSENAPRYSGSDKRHWQVMPVVQARDNAFFFDSLKGLGYDLQSDNGLYLEHTLGYSFGRSDRNSGWRDGSNELKGMGNIRGAINTAVAVGWMATPWLSFEGKATLPLSDSQGLQYQTSATLVPFQNNIDTLAIQGTALFGDSRYTNTFYGVNQQQSLHSGYAAYQTSGGFYGFDNNVSWSHQLTPRWSTAVSADYIWLGDRAKDSPIVFRSNQTLVSLAVLYGF</sequence>